<feature type="transmembrane region" description="Helical" evidence="10">
    <location>
        <begin position="45"/>
        <end position="65"/>
    </location>
</feature>
<dbReference type="InterPro" id="IPR017205">
    <property type="entry name" value="Sig_transdc_His_kinase_ChrS"/>
</dbReference>
<dbReference type="EMBL" id="MWZD01000012">
    <property type="protein sequence ID" value="PRI12437.1"/>
    <property type="molecule type" value="Genomic_DNA"/>
</dbReference>
<keyword evidence="6" id="KW-0418">Kinase</keyword>
<comment type="catalytic activity">
    <reaction evidence="1">
        <text>ATP + protein L-histidine = ADP + protein N-phospho-L-histidine.</text>
        <dbReference type="EC" id="2.7.13.3"/>
    </reaction>
</comment>
<protein>
    <recommendedName>
        <fullName evidence="2">histidine kinase</fullName>
        <ecNumber evidence="2">2.7.13.3</ecNumber>
    </recommendedName>
</protein>
<dbReference type="OrthoDB" id="144293at2"/>
<dbReference type="Gene3D" id="3.30.565.10">
    <property type="entry name" value="Histidine kinase-like ATPase, C-terminal domain"/>
    <property type="match status" value="1"/>
</dbReference>
<organism evidence="12 13">
    <name type="scientific">Leucobacter massiliensis</name>
    <dbReference type="NCBI Taxonomy" id="1686285"/>
    <lineage>
        <taxon>Bacteria</taxon>
        <taxon>Bacillati</taxon>
        <taxon>Actinomycetota</taxon>
        <taxon>Actinomycetes</taxon>
        <taxon>Micrococcales</taxon>
        <taxon>Microbacteriaceae</taxon>
        <taxon>Leucobacter</taxon>
    </lineage>
</organism>
<keyword evidence="8" id="KW-0902">Two-component regulatory system</keyword>
<keyword evidence="13" id="KW-1185">Reference proteome</keyword>
<dbReference type="Proteomes" id="UP000238650">
    <property type="component" value="Unassembled WGS sequence"/>
</dbReference>
<dbReference type="AlphaFoldDB" id="A0A2S9QS62"/>
<dbReference type="PANTHER" id="PTHR24421">
    <property type="entry name" value="NITRATE/NITRITE SENSOR PROTEIN NARX-RELATED"/>
    <property type="match status" value="1"/>
</dbReference>
<dbReference type="InterPro" id="IPR050482">
    <property type="entry name" value="Sensor_HK_TwoCompSys"/>
</dbReference>
<keyword evidence="10" id="KW-1133">Transmembrane helix</keyword>
<evidence type="ECO:0000256" key="5">
    <source>
        <dbReference type="ARBA" id="ARBA00022741"/>
    </source>
</evidence>
<sequence length="430" mass="44535">MTEEEREGSPQPRRLLLWWDLGVGLVTAVLGGVGLLPWFGGAEPGAAAEAWGASAAIALLPVWYLGLGRRALARAMRDEPARRIDLVAVAALVLVVGYAVSVVPSYATLQVIAYPVVWSVIARYRDAVLWSAVLALAVAGGYAVADARADTPDGPLAILIIALLSFGFAVAMGTWITRIFARGEQYRVLAERLRASQAEVAALSAQSGAAAERERLSRELHDTLTQTLAGLVMLSEQAERALDAGDVERARDRVARVGAAAREAVGEARALVAASHPIGDGGLEAALERVTERFVADSGLRVECELASVPLGRERQVVLLRAAQEGLANAWRHAAAERVAVRLAAVGEGGAVLVIEDDGAGPDPDWDRRGGFGLSGLAGRARAVGGELVFGAGSAGGARLVVRLPALPSRTGPAGERAGAGAAAVEGAGT</sequence>
<keyword evidence="3" id="KW-0597">Phosphoprotein</keyword>
<evidence type="ECO:0000256" key="2">
    <source>
        <dbReference type="ARBA" id="ARBA00012438"/>
    </source>
</evidence>
<evidence type="ECO:0000256" key="7">
    <source>
        <dbReference type="ARBA" id="ARBA00022840"/>
    </source>
</evidence>
<dbReference type="SMART" id="SM00387">
    <property type="entry name" value="HATPase_c"/>
    <property type="match status" value="1"/>
</dbReference>
<dbReference type="Pfam" id="PF07730">
    <property type="entry name" value="HisKA_3"/>
    <property type="match status" value="1"/>
</dbReference>
<dbReference type="GO" id="GO:0046983">
    <property type="term" value="F:protein dimerization activity"/>
    <property type="evidence" value="ECO:0007669"/>
    <property type="project" value="InterPro"/>
</dbReference>
<proteinExistence type="predicted"/>
<reference evidence="12 13" key="1">
    <citation type="journal article" date="2017" name="New Microbes New Infect">
        <title>Genome sequence of 'Leucobacter massiliensis' sp. nov. isolated from human pharynx after travel to the 2014 Hajj.</title>
        <authorList>
            <person name="Leangapichart T."/>
            <person name="Gautret P."/>
            <person name="Nguyen T.T."/>
            <person name="Armstrong N."/>
            <person name="Rolain J.M."/>
        </authorList>
    </citation>
    <scope>NUCLEOTIDE SEQUENCE [LARGE SCALE GENOMIC DNA]</scope>
    <source>
        <strain evidence="12 13">122RC15</strain>
    </source>
</reference>
<keyword evidence="10" id="KW-0472">Membrane</keyword>
<dbReference type="GO" id="GO:0000155">
    <property type="term" value="F:phosphorelay sensor kinase activity"/>
    <property type="evidence" value="ECO:0007669"/>
    <property type="project" value="InterPro"/>
</dbReference>
<keyword evidence="5" id="KW-0547">Nucleotide-binding</keyword>
<evidence type="ECO:0000256" key="1">
    <source>
        <dbReference type="ARBA" id="ARBA00000085"/>
    </source>
</evidence>
<feature type="transmembrane region" description="Helical" evidence="10">
    <location>
        <begin position="156"/>
        <end position="176"/>
    </location>
</feature>
<evidence type="ECO:0000256" key="8">
    <source>
        <dbReference type="ARBA" id="ARBA00023012"/>
    </source>
</evidence>
<keyword evidence="7" id="KW-0067">ATP-binding</keyword>
<feature type="domain" description="Histidine kinase/HSP90-like ATPase" evidence="11">
    <location>
        <begin position="314"/>
        <end position="408"/>
    </location>
</feature>
<evidence type="ECO:0000313" key="13">
    <source>
        <dbReference type="Proteomes" id="UP000238650"/>
    </source>
</evidence>
<feature type="transmembrane region" description="Helical" evidence="10">
    <location>
        <begin position="86"/>
        <end position="107"/>
    </location>
</feature>
<dbReference type="RefSeq" id="WP_105804140.1">
    <property type="nucleotide sequence ID" value="NZ_MWZD01000012.1"/>
</dbReference>
<dbReference type="InterPro" id="IPR003594">
    <property type="entry name" value="HATPase_dom"/>
</dbReference>
<feature type="compositionally biased region" description="Low complexity" evidence="9">
    <location>
        <begin position="412"/>
        <end position="430"/>
    </location>
</feature>
<dbReference type="PIRSF" id="PIRSF037434">
    <property type="entry name" value="STHK_ChrS"/>
    <property type="match status" value="1"/>
</dbReference>
<comment type="caution">
    <text evidence="12">The sequence shown here is derived from an EMBL/GenBank/DDBJ whole genome shotgun (WGS) entry which is preliminary data.</text>
</comment>
<evidence type="ECO:0000313" key="12">
    <source>
        <dbReference type="EMBL" id="PRI12437.1"/>
    </source>
</evidence>
<feature type="transmembrane region" description="Helical" evidence="10">
    <location>
        <begin position="16"/>
        <end position="39"/>
    </location>
</feature>
<dbReference type="PANTHER" id="PTHR24421:SF10">
    <property type="entry name" value="NITRATE_NITRITE SENSOR PROTEIN NARQ"/>
    <property type="match status" value="1"/>
</dbReference>
<name>A0A2S9QS62_9MICO</name>
<dbReference type="EC" id="2.7.13.3" evidence="2"/>
<dbReference type="SUPFAM" id="SSF55874">
    <property type="entry name" value="ATPase domain of HSP90 chaperone/DNA topoisomerase II/histidine kinase"/>
    <property type="match status" value="1"/>
</dbReference>
<gene>
    <name evidence="12" type="ORF">B4915_01860</name>
</gene>
<keyword evidence="10" id="KW-0812">Transmembrane</keyword>
<keyword evidence="4" id="KW-0808">Transferase</keyword>
<evidence type="ECO:0000256" key="9">
    <source>
        <dbReference type="SAM" id="MobiDB-lite"/>
    </source>
</evidence>
<dbReference type="Gene3D" id="1.20.5.1930">
    <property type="match status" value="1"/>
</dbReference>
<dbReference type="GO" id="GO:0016020">
    <property type="term" value="C:membrane"/>
    <property type="evidence" value="ECO:0007669"/>
    <property type="project" value="InterPro"/>
</dbReference>
<dbReference type="CDD" id="cd16917">
    <property type="entry name" value="HATPase_UhpB-NarQ-NarX-like"/>
    <property type="match status" value="1"/>
</dbReference>
<accession>A0A2S9QS62</accession>
<dbReference type="Pfam" id="PF02518">
    <property type="entry name" value="HATPase_c"/>
    <property type="match status" value="1"/>
</dbReference>
<feature type="transmembrane region" description="Helical" evidence="10">
    <location>
        <begin position="127"/>
        <end position="144"/>
    </location>
</feature>
<dbReference type="GO" id="GO:0005524">
    <property type="term" value="F:ATP binding"/>
    <property type="evidence" value="ECO:0007669"/>
    <property type="project" value="UniProtKB-KW"/>
</dbReference>
<evidence type="ECO:0000256" key="10">
    <source>
        <dbReference type="SAM" id="Phobius"/>
    </source>
</evidence>
<feature type="region of interest" description="Disordered" evidence="9">
    <location>
        <begin position="411"/>
        <end position="430"/>
    </location>
</feature>
<evidence type="ECO:0000256" key="6">
    <source>
        <dbReference type="ARBA" id="ARBA00022777"/>
    </source>
</evidence>
<evidence type="ECO:0000256" key="4">
    <source>
        <dbReference type="ARBA" id="ARBA00022679"/>
    </source>
</evidence>
<evidence type="ECO:0000256" key="3">
    <source>
        <dbReference type="ARBA" id="ARBA00022553"/>
    </source>
</evidence>
<dbReference type="InterPro" id="IPR036890">
    <property type="entry name" value="HATPase_C_sf"/>
</dbReference>
<dbReference type="InterPro" id="IPR011712">
    <property type="entry name" value="Sig_transdc_His_kin_sub3_dim/P"/>
</dbReference>
<evidence type="ECO:0000259" key="11">
    <source>
        <dbReference type="SMART" id="SM00387"/>
    </source>
</evidence>